<keyword evidence="5" id="KW-1185">Reference proteome</keyword>
<dbReference type="EMBL" id="BSFJ01000005">
    <property type="protein sequence ID" value="GLK71279.1"/>
    <property type="molecule type" value="Genomic_DNA"/>
</dbReference>
<sequence>MASLTSILSVRLVDGVSGPAAKAGASVRRLQGTVTRASTATAVAARASDAATLATTRVLGTVGGIAGAAMGMRAAIKSFAELERQMNRVGITAGASTSEVRAATTDIGNIADKIGVPLDQVVSGLEALVAAGRSMPEAMSFLPSIVATAHAAGAETSDIASTADALAGSFKIAGSEMQRAFDILVQGGNLGKFELKDMARYLPSLAANAAAVGLRGEEGVRKLVAMLQVMRSQMGSSEEAASSMSNIFAKMESQETAKRFKKFGVNLRKEMANARREGKDLLEVFVDLAAKATKGDLSKIPQLFSDMEFARGMRALLAQREEVGRIEAQLKNSAGSVAGALSQLSGDTMTELDRLSNKWSEFVREIGALTAAPGVGLMEGILQDIRGAKGELDDFSDWLRSTTGMSLADVMEVARKGLGIATPEEKKAANDRRDAERANPDLARAREVDERNAARGKEMAAIEQKIAAAQADYAALTPTAKDLGFGADILRDIDKMTEALKRLREASQWDRIAAENLRNKPPPVEVPIDAASGRASFHAWRARQAEKTAQPAPPAVPMPEPNPLRTPAITVPPASFDEPAPPKPSGDRSDASEGGAALRELTSTAGEAKTALDQVGATRVAPAIDTASVDEALAKIRLLRSEIAAVNSSTIAPRMGRSDLGQSLRGIHADTGIE</sequence>
<dbReference type="AlphaFoldDB" id="A0A9W6J8E4"/>
<organism evidence="4 5">
    <name type="scientific">Ancylobacter dichloromethanicus</name>
    <dbReference type="NCBI Taxonomy" id="518825"/>
    <lineage>
        <taxon>Bacteria</taxon>
        <taxon>Pseudomonadati</taxon>
        <taxon>Pseudomonadota</taxon>
        <taxon>Alphaproteobacteria</taxon>
        <taxon>Hyphomicrobiales</taxon>
        <taxon>Xanthobacteraceae</taxon>
        <taxon>Ancylobacter</taxon>
    </lineage>
</organism>
<keyword evidence="1" id="KW-1188">Viral release from host cell</keyword>
<evidence type="ECO:0000256" key="2">
    <source>
        <dbReference type="SAM" id="MobiDB-lite"/>
    </source>
</evidence>
<feature type="compositionally biased region" description="Pro residues" evidence="2">
    <location>
        <begin position="551"/>
        <end position="564"/>
    </location>
</feature>
<protein>
    <recommendedName>
        <fullName evidence="3">Phage tail tape measure protein domain-containing protein</fullName>
    </recommendedName>
</protein>
<dbReference type="PANTHER" id="PTHR37813:SF1">
    <property type="entry name" value="FELS-2 PROPHAGE PROTEIN"/>
    <property type="match status" value="1"/>
</dbReference>
<evidence type="ECO:0000313" key="4">
    <source>
        <dbReference type="EMBL" id="GLK71279.1"/>
    </source>
</evidence>
<dbReference type="Pfam" id="PF10145">
    <property type="entry name" value="PhageMin_Tail"/>
    <property type="match status" value="1"/>
</dbReference>
<feature type="region of interest" description="Disordered" evidence="2">
    <location>
        <begin position="536"/>
        <end position="595"/>
    </location>
</feature>
<comment type="caution">
    <text evidence="4">The sequence shown here is derived from an EMBL/GenBank/DDBJ whole genome shotgun (WGS) entry which is preliminary data.</text>
</comment>
<reference evidence="4" key="1">
    <citation type="journal article" date="2014" name="Int. J. Syst. Evol. Microbiol.">
        <title>Complete genome sequence of Corynebacterium casei LMG S-19264T (=DSM 44701T), isolated from a smear-ripened cheese.</title>
        <authorList>
            <consortium name="US DOE Joint Genome Institute (JGI-PGF)"/>
            <person name="Walter F."/>
            <person name="Albersmeier A."/>
            <person name="Kalinowski J."/>
            <person name="Ruckert C."/>
        </authorList>
    </citation>
    <scope>NUCLEOTIDE SEQUENCE</scope>
    <source>
        <strain evidence="4">VKM B-2484</strain>
    </source>
</reference>
<reference evidence="4" key="2">
    <citation type="submission" date="2023-01" db="EMBL/GenBank/DDBJ databases">
        <authorList>
            <person name="Sun Q."/>
            <person name="Evtushenko L."/>
        </authorList>
    </citation>
    <scope>NUCLEOTIDE SEQUENCE</scope>
    <source>
        <strain evidence="4">VKM B-2484</strain>
    </source>
</reference>
<feature type="domain" description="Phage tail tape measure protein" evidence="3">
    <location>
        <begin position="119"/>
        <end position="292"/>
    </location>
</feature>
<dbReference type="RefSeq" id="WP_213372368.1">
    <property type="nucleotide sequence ID" value="NZ_BSFJ01000005.1"/>
</dbReference>
<dbReference type="PANTHER" id="PTHR37813">
    <property type="entry name" value="FELS-2 PROPHAGE PROTEIN"/>
    <property type="match status" value="1"/>
</dbReference>
<evidence type="ECO:0000256" key="1">
    <source>
        <dbReference type="ARBA" id="ARBA00022612"/>
    </source>
</evidence>
<name>A0A9W6J8E4_9HYPH</name>
<evidence type="ECO:0000313" key="5">
    <source>
        <dbReference type="Proteomes" id="UP001143370"/>
    </source>
</evidence>
<evidence type="ECO:0000259" key="3">
    <source>
        <dbReference type="Pfam" id="PF10145"/>
    </source>
</evidence>
<dbReference type="InterPro" id="IPR010090">
    <property type="entry name" value="Phage_tape_meas"/>
</dbReference>
<gene>
    <name evidence="4" type="ORF">GCM10017643_13940</name>
</gene>
<dbReference type="Proteomes" id="UP001143370">
    <property type="component" value="Unassembled WGS sequence"/>
</dbReference>
<accession>A0A9W6J8E4</accession>
<proteinExistence type="predicted"/>
<dbReference type="NCBIfam" id="TIGR01760">
    <property type="entry name" value="tape_meas_TP901"/>
    <property type="match status" value="1"/>
</dbReference>